<dbReference type="Proteomes" id="UP000238350">
    <property type="component" value="Unassembled WGS sequence"/>
</dbReference>
<keyword evidence="3" id="KW-0813">Transport</keyword>
<dbReference type="GO" id="GO:0015288">
    <property type="term" value="F:porin activity"/>
    <property type="evidence" value="ECO:0007669"/>
    <property type="project" value="UniProtKB-KW"/>
</dbReference>
<dbReference type="GeneID" id="36517664"/>
<dbReference type="OrthoDB" id="7827681at2759"/>
<evidence type="ECO:0000256" key="8">
    <source>
        <dbReference type="ARBA" id="ARBA00023114"/>
    </source>
</evidence>
<dbReference type="Gene3D" id="2.40.160.10">
    <property type="entry name" value="Porin"/>
    <property type="match status" value="1"/>
</dbReference>
<dbReference type="PRINTS" id="PR00185">
    <property type="entry name" value="EUKARYTPORIN"/>
</dbReference>
<comment type="caution">
    <text evidence="11">The sequence shown here is derived from an EMBL/GenBank/DDBJ whole genome shotgun (WGS) entry which is preliminary data.</text>
</comment>
<evidence type="ECO:0000256" key="2">
    <source>
        <dbReference type="ARBA" id="ARBA00007780"/>
    </source>
</evidence>
<keyword evidence="9" id="KW-0496">Mitochondrion</keyword>
<organism evidence="11 12">
    <name type="scientific">Wickerhamiella sorbophila</name>
    <dbReference type="NCBI Taxonomy" id="45607"/>
    <lineage>
        <taxon>Eukaryota</taxon>
        <taxon>Fungi</taxon>
        <taxon>Dikarya</taxon>
        <taxon>Ascomycota</taxon>
        <taxon>Saccharomycotina</taxon>
        <taxon>Dipodascomycetes</taxon>
        <taxon>Dipodascales</taxon>
        <taxon>Trichomonascaceae</taxon>
        <taxon>Wickerhamiella</taxon>
    </lineage>
</organism>
<dbReference type="PANTHER" id="PTHR11743:SF70">
    <property type="entry name" value="GH26960P-RELATED"/>
    <property type="match status" value="1"/>
</dbReference>
<dbReference type="GO" id="GO:0046930">
    <property type="term" value="C:pore complex"/>
    <property type="evidence" value="ECO:0007669"/>
    <property type="project" value="UniProtKB-KW"/>
</dbReference>
<keyword evidence="12" id="KW-1185">Reference proteome</keyword>
<comment type="subcellular location">
    <subcellularLocation>
        <location evidence="1">Mitochondrion outer membrane</location>
    </subcellularLocation>
</comment>
<accession>A0A2T0FMT6</accession>
<dbReference type="EMBL" id="NDIQ01000022">
    <property type="protein sequence ID" value="PRT56296.1"/>
    <property type="molecule type" value="Genomic_DNA"/>
</dbReference>
<evidence type="ECO:0000256" key="5">
    <source>
        <dbReference type="ARBA" id="ARBA00022692"/>
    </source>
</evidence>
<evidence type="ECO:0000256" key="1">
    <source>
        <dbReference type="ARBA" id="ARBA00004294"/>
    </source>
</evidence>
<evidence type="ECO:0000313" key="12">
    <source>
        <dbReference type="Proteomes" id="UP000238350"/>
    </source>
</evidence>
<keyword evidence="5" id="KW-0812">Transmembrane</keyword>
<dbReference type="InterPro" id="IPR027246">
    <property type="entry name" value="Porin_Euk/Tom40"/>
</dbReference>
<comment type="similarity">
    <text evidence="2">Belongs to the eukaryotic mitochondrial porin family.</text>
</comment>
<dbReference type="GO" id="GO:0005741">
    <property type="term" value="C:mitochondrial outer membrane"/>
    <property type="evidence" value="ECO:0007669"/>
    <property type="project" value="UniProtKB-SubCell"/>
</dbReference>
<evidence type="ECO:0000256" key="10">
    <source>
        <dbReference type="ARBA" id="ARBA00023136"/>
    </source>
</evidence>
<proteinExistence type="inferred from homology"/>
<evidence type="ECO:0000256" key="6">
    <source>
        <dbReference type="ARBA" id="ARBA00022787"/>
    </source>
</evidence>
<evidence type="ECO:0000313" key="11">
    <source>
        <dbReference type="EMBL" id="PRT56296.1"/>
    </source>
</evidence>
<dbReference type="AlphaFoldDB" id="A0A2T0FMT6"/>
<dbReference type="STRING" id="45607.A0A2T0FMT6"/>
<protein>
    <submittedName>
        <fullName evidence="11">Mitochondrial outer membrane protein porin</fullName>
    </submittedName>
</protein>
<keyword evidence="7" id="KW-0406">Ion transport</keyword>
<dbReference type="Pfam" id="PF01459">
    <property type="entry name" value="Porin_3"/>
    <property type="match status" value="1"/>
</dbReference>
<evidence type="ECO:0000256" key="9">
    <source>
        <dbReference type="ARBA" id="ARBA00023128"/>
    </source>
</evidence>
<dbReference type="CDD" id="cd07306">
    <property type="entry name" value="Porin3_VDAC"/>
    <property type="match status" value="1"/>
</dbReference>
<sequence>MSVPQFKDISKAANNVLGKDFYHVAPLSLEVKTVAPNGVAFTVDGQSNQKTGALAGKIEAQYTDKPSGVSLTQGWTSANVLNTKVELNEAFTPGLKGEVDTSFLPDTGAKNAKVGLTYKQPGVNAHILLDAFKGPGVTGDVVFGHGGFVAGGEIAYDVSSAKISRFSSAIGYLHPAYSATVAATNNFNVFSAAIWHKVDPNTEIGARGTWDAAQPSSAGVGIEAAVKHNLDRSAFVKAKLNNQGIAWLSYSQALRPGVTMGVGLLADTQRLNESAHKVGLSLKFAA</sequence>
<evidence type="ECO:0000256" key="3">
    <source>
        <dbReference type="ARBA" id="ARBA00022448"/>
    </source>
</evidence>
<evidence type="ECO:0000256" key="4">
    <source>
        <dbReference type="ARBA" id="ARBA00022452"/>
    </source>
</evidence>
<keyword evidence="6" id="KW-1000">Mitochondrion outer membrane</keyword>
<dbReference type="GO" id="GO:0008308">
    <property type="term" value="F:voltage-gated monoatomic anion channel activity"/>
    <property type="evidence" value="ECO:0007669"/>
    <property type="project" value="InterPro"/>
</dbReference>
<dbReference type="InterPro" id="IPR023614">
    <property type="entry name" value="Porin_dom_sf"/>
</dbReference>
<dbReference type="InterPro" id="IPR001925">
    <property type="entry name" value="Porin_Euk"/>
</dbReference>
<gene>
    <name evidence="11" type="ORF">B9G98_03916</name>
</gene>
<dbReference type="RefSeq" id="XP_024666241.1">
    <property type="nucleotide sequence ID" value="XM_024810473.1"/>
</dbReference>
<reference evidence="11 12" key="1">
    <citation type="submission" date="2017-04" db="EMBL/GenBank/DDBJ databases">
        <title>Genome sequencing of [Candida] sorbophila.</title>
        <authorList>
            <person name="Ahn J.O."/>
        </authorList>
    </citation>
    <scope>NUCLEOTIDE SEQUENCE [LARGE SCALE GENOMIC DNA]</scope>
    <source>
        <strain evidence="11 12">DS02</strain>
    </source>
</reference>
<dbReference type="PANTHER" id="PTHR11743">
    <property type="entry name" value="VOLTAGE-DEPENDENT ANION-SELECTIVE CHANNEL"/>
    <property type="match status" value="1"/>
</dbReference>
<keyword evidence="10" id="KW-0472">Membrane</keyword>
<keyword evidence="8" id="KW-0626">Porin</keyword>
<keyword evidence="4" id="KW-1134">Transmembrane beta strand</keyword>
<name>A0A2T0FMT6_9ASCO</name>
<dbReference type="FunFam" id="2.40.160.10:FF:000012">
    <property type="entry name" value="Voltage-dependent anion-selective channel"/>
    <property type="match status" value="1"/>
</dbReference>
<evidence type="ECO:0000256" key="7">
    <source>
        <dbReference type="ARBA" id="ARBA00023065"/>
    </source>
</evidence>